<keyword evidence="1" id="KW-0472">Membrane</keyword>
<name>A0A1F8GDW6_9BACT</name>
<evidence type="ECO:0000313" key="3">
    <source>
        <dbReference type="Proteomes" id="UP000178227"/>
    </source>
</evidence>
<protein>
    <recommendedName>
        <fullName evidence="4">DUF4878 domain-containing protein</fullName>
    </recommendedName>
</protein>
<feature type="transmembrane region" description="Helical" evidence="1">
    <location>
        <begin position="12"/>
        <end position="31"/>
    </location>
</feature>
<comment type="caution">
    <text evidence="2">The sequence shown here is derived from an EMBL/GenBank/DDBJ whole genome shotgun (WGS) entry which is preliminary data.</text>
</comment>
<dbReference type="EMBL" id="MGKI01000001">
    <property type="protein sequence ID" value="OGN23567.1"/>
    <property type="molecule type" value="Genomic_DNA"/>
</dbReference>
<gene>
    <name evidence="2" type="ORF">A2918_00640</name>
</gene>
<keyword evidence="1" id="KW-0812">Transmembrane</keyword>
<proteinExistence type="predicted"/>
<evidence type="ECO:0000313" key="2">
    <source>
        <dbReference type="EMBL" id="OGN23567.1"/>
    </source>
</evidence>
<keyword evidence="1" id="KW-1133">Transmembrane helix</keyword>
<evidence type="ECO:0008006" key="4">
    <source>
        <dbReference type="Google" id="ProtNLM"/>
    </source>
</evidence>
<dbReference type="Proteomes" id="UP000178227">
    <property type="component" value="Unassembled WGS sequence"/>
</dbReference>
<accession>A0A1F8GDW6</accession>
<dbReference type="AlphaFoldDB" id="A0A1F8GDW6"/>
<reference evidence="2 3" key="1">
    <citation type="journal article" date="2016" name="Nat. Commun.">
        <title>Thousands of microbial genomes shed light on interconnected biogeochemical processes in an aquifer system.</title>
        <authorList>
            <person name="Anantharaman K."/>
            <person name="Brown C.T."/>
            <person name="Hug L.A."/>
            <person name="Sharon I."/>
            <person name="Castelle C.J."/>
            <person name="Probst A.J."/>
            <person name="Thomas B.C."/>
            <person name="Singh A."/>
            <person name="Wilkins M.J."/>
            <person name="Karaoz U."/>
            <person name="Brodie E.L."/>
            <person name="Williams K.H."/>
            <person name="Hubbard S.S."/>
            <person name="Banfield J.F."/>
        </authorList>
    </citation>
    <scope>NUCLEOTIDE SEQUENCE [LARGE SCALE GENOMIC DNA]</scope>
</reference>
<sequence>MLNWKNIFKGWAGVPVLILVVLAIVWFLPGYKSWQLKRAYDKVEEPYYADTYGGKTPEETYDMFIDALKKGDVELASKYFVVEDQEKWNKTLSEYKKVGSLGGFVSELEEAKEIWKRVESVDENTGMFEYEVVLQKDSTLEYESQKLEFPAGKYTNTTEFLRYPSGIWKIYAF</sequence>
<evidence type="ECO:0000256" key="1">
    <source>
        <dbReference type="SAM" id="Phobius"/>
    </source>
</evidence>
<organism evidence="2 3">
    <name type="scientific">Candidatus Yanofskybacteria bacterium RIFCSPLOWO2_01_FULL_42_49</name>
    <dbReference type="NCBI Taxonomy" id="1802694"/>
    <lineage>
        <taxon>Bacteria</taxon>
        <taxon>Candidatus Yanofskyibacteriota</taxon>
    </lineage>
</organism>